<accession>A0A3M7J8L6</accession>
<keyword evidence="4 5" id="KW-0408">Iron</keyword>
<evidence type="ECO:0000313" key="8">
    <source>
        <dbReference type="EMBL" id="RMZ34095.1"/>
    </source>
</evidence>
<proteinExistence type="inferred from homology"/>
<dbReference type="OrthoDB" id="1069523at2759"/>
<dbReference type="PANTHER" id="PTHR10543:SF89">
    <property type="entry name" value="CAROTENOID 9,10(9',10')-CLEAVAGE DIOXYGENASE 1"/>
    <property type="match status" value="1"/>
</dbReference>
<feature type="region of interest" description="Disordered" evidence="7">
    <location>
        <begin position="609"/>
        <end position="630"/>
    </location>
</feature>
<organism evidence="8 9">
    <name type="scientific">Hortaea werneckii</name>
    <name type="common">Black yeast</name>
    <name type="synonym">Cladosporium werneckii</name>
    <dbReference type="NCBI Taxonomy" id="91943"/>
    <lineage>
        <taxon>Eukaryota</taxon>
        <taxon>Fungi</taxon>
        <taxon>Dikarya</taxon>
        <taxon>Ascomycota</taxon>
        <taxon>Pezizomycotina</taxon>
        <taxon>Dothideomycetes</taxon>
        <taxon>Dothideomycetidae</taxon>
        <taxon>Mycosphaerellales</taxon>
        <taxon>Teratosphaeriaceae</taxon>
        <taxon>Hortaea</taxon>
    </lineage>
</organism>
<dbReference type="GO" id="GO:0016121">
    <property type="term" value="P:carotene catabolic process"/>
    <property type="evidence" value="ECO:0007669"/>
    <property type="project" value="TreeGrafter"/>
</dbReference>
<evidence type="ECO:0000256" key="6">
    <source>
        <dbReference type="SAM" id="Coils"/>
    </source>
</evidence>
<dbReference type="Proteomes" id="UP000281677">
    <property type="component" value="Unassembled WGS sequence"/>
</dbReference>
<name>A0A3M7J8L6_HORWE</name>
<evidence type="ECO:0000256" key="5">
    <source>
        <dbReference type="PIRSR" id="PIRSR604294-1"/>
    </source>
</evidence>
<comment type="cofactor">
    <cofactor evidence="5">
        <name>Fe(2+)</name>
        <dbReference type="ChEBI" id="CHEBI:29033"/>
    </cofactor>
    <text evidence="5">Binds 1 Fe(2+) ion per subunit.</text>
</comment>
<keyword evidence="2 5" id="KW-0479">Metal-binding</keyword>
<gene>
    <name evidence="8" type="ORF">D0859_01778</name>
</gene>
<feature type="binding site" evidence="5">
    <location>
        <position position="258"/>
    </location>
    <ligand>
        <name>Fe cation</name>
        <dbReference type="ChEBI" id="CHEBI:24875"/>
        <note>catalytic</note>
    </ligand>
</feature>
<feature type="compositionally biased region" description="Low complexity" evidence="7">
    <location>
        <begin position="612"/>
        <end position="622"/>
    </location>
</feature>
<keyword evidence="3" id="KW-0560">Oxidoreductase</keyword>
<feature type="binding site" evidence="5">
    <location>
        <position position="329"/>
    </location>
    <ligand>
        <name>Fe cation</name>
        <dbReference type="ChEBI" id="CHEBI:24875"/>
        <note>catalytic</note>
    </ligand>
</feature>
<reference evidence="8 9" key="1">
    <citation type="journal article" date="2018" name="BMC Genomics">
        <title>Genomic evidence for intraspecific hybridization in a clonal and extremely halotolerant yeast.</title>
        <authorList>
            <person name="Gostincar C."/>
            <person name="Stajich J.E."/>
            <person name="Zupancic J."/>
            <person name="Zalar P."/>
            <person name="Gunde-Cimerman N."/>
        </authorList>
    </citation>
    <scope>NUCLEOTIDE SEQUENCE [LARGE SCALE GENOMIC DNA]</scope>
    <source>
        <strain evidence="8 9">EXF-120</strain>
    </source>
</reference>
<dbReference type="VEuPathDB" id="FungiDB:BTJ68_07225"/>
<sequence length="790" mass="87212">MFEPVAPSTGKRKRATSQTIGLTPQPRHPYLTGNFAPIHQTLPLTPCTYTGTIPKELANGEYVRNGSNPVSNDDLGRDAHWFDGDGMLSGVSFPENPETGEIVPEFVNQYVLTDLYLSAVSSPRLRVPILPSIATLVNPVASTIYVTLRILRTVILVILSFLPGSKQPIKKISVANTHIVYHDGRALATCESGPPMRIQLPGLETVGWYNGAYAENEKSEKELEEEKARAVEKQVEKEKVLGQDGGVIAFMREWTTAHPKVDPVTGEMMMFHASFAPPYVQYSILPQQGSPTKISEDPEKAALQEGTRTKQTKMLNRAVSGVSGAKMMHDFGVSRSHTVIMDLPLSLDPMNQLKGLPPVAYDSSKPSRFGIFPRWNPENVTWFETDACCIFHTANTWDSHSHAGAVSGVNMLACRLTSATLVFAAGNIAPPTERKAQPATTVETPRSKRMPFFSKYDPDSEASLYDRASLLENPHTAAGDEEEIEAFLHLGRRQDPLDGDELDDYIWDEEQCRLYYYHFNAQTSQIDHQWALATIPFEFPSVRPDREMHAARYVYGCSTSTTNFGSALGKATKIDVLVKMDVRTLIQRGVRDPPRSVTGAVDTRTMAQVLASSSSSSSSPSSEAPPIGGEEEDKTIQAFRLPEGWFAQEPRFVPASSSSSSSLEQNDDDDDDDDDDEEDNGYLLFYAFHESPSQINPSTGSCPPDSDPLRRAKSELWILDAKDMATVVARVFLPQRVPYGLHGSWFGAEMVRGQRGVEGLRGKVGGMEGEGEGEMRWGMRARRVVEGWLG</sequence>
<feature type="region of interest" description="Disordered" evidence="7">
    <location>
        <begin position="1"/>
        <end position="26"/>
    </location>
</feature>
<evidence type="ECO:0000256" key="1">
    <source>
        <dbReference type="ARBA" id="ARBA00006787"/>
    </source>
</evidence>
<evidence type="ECO:0000256" key="2">
    <source>
        <dbReference type="ARBA" id="ARBA00022723"/>
    </source>
</evidence>
<feature type="binding site" evidence="5">
    <location>
        <position position="742"/>
    </location>
    <ligand>
        <name>Fe cation</name>
        <dbReference type="ChEBI" id="CHEBI:24875"/>
        <note>catalytic</note>
    </ligand>
</feature>
<dbReference type="GO" id="GO:0046872">
    <property type="term" value="F:metal ion binding"/>
    <property type="evidence" value="ECO:0007669"/>
    <property type="project" value="UniProtKB-KW"/>
</dbReference>
<evidence type="ECO:0000256" key="7">
    <source>
        <dbReference type="SAM" id="MobiDB-lite"/>
    </source>
</evidence>
<evidence type="ECO:0000256" key="3">
    <source>
        <dbReference type="ARBA" id="ARBA00023002"/>
    </source>
</evidence>
<dbReference type="InterPro" id="IPR004294">
    <property type="entry name" value="Carotenoid_Oase"/>
</dbReference>
<dbReference type="EMBL" id="QWIT01000030">
    <property type="protein sequence ID" value="RMZ34095.1"/>
    <property type="molecule type" value="Genomic_DNA"/>
</dbReference>
<protein>
    <recommendedName>
        <fullName evidence="10">Carotenoid oxygenase</fullName>
    </recommendedName>
</protein>
<dbReference type="Pfam" id="PF03055">
    <property type="entry name" value="RPE65"/>
    <property type="match status" value="1"/>
</dbReference>
<keyword evidence="6" id="KW-0175">Coiled coil</keyword>
<feature type="coiled-coil region" evidence="6">
    <location>
        <begin position="209"/>
        <end position="241"/>
    </location>
</feature>
<evidence type="ECO:0008006" key="10">
    <source>
        <dbReference type="Google" id="ProtNLM"/>
    </source>
</evidence>
<comment type="caution">
    <text evidence="8">The sequence shown here is derived from an EMBL/GenBank/DDBJ whole genome shotgun (WGS) entry which is preliminary data.</text>
</comment>
<feature type="region of interest" description="Disordered" evidence="7">
    <location>
        <begin position="652"/>
        <end position="679"/>
    </location>
</feature>
<comment type="similarity">
    <text evidence="1">Belongs to the carotenoid oxygenase family.</text>
</comment>
<evidence type="ECO:0000256" key="4">
    <source>
        <dbReference type="ARBA" id="ARBA00023004"/>
    </source>
</evidence>
<dbReference type="AlphaFoldDB" id="A0A3M7J8L6"/>
<dbReference type="PANTHER" id="PTHR10543">
    <property type="entry name" value="BETA-CAROTENE DIOXYGENASE"/>
    <property type="match status" value="1"/>
</dbReference>
<feature type="binding site" evidence="5">
    <location>
        <position position="392"/>
    </location>
    <ligand>
        <name>Fe cation</name>
        <dbReference type="ChEBI" id="CHEBI:24875"/>
        <note>catalytic</note>
    </ligand>
</feature>
<feature type="compositionally biased region" description="Acidic residues" evidence="7">
    <location>
        <begin position="665"/>
        <end position="679"/>
    </location>
</feature>
<dbReference type="GO" id="GO:0010436">
    <property type="term" value="F:carotenoid dioxygenase activity"/>
    <property type="evidence" value="ECO:0007669"/>
    <property type="project" value="TreeGrafter"/>
</dbReference>
<evidence type="ECO:0000313" key="9">
    <source>
        <dbReference type="Proteomes" id="UP000281677"/>
    </source>
</evidence>